<dbReference type="CDD" id="cd05237">
    <property type="entry name" value="UDP_invert_4-6DH_SDR_e"/>
    <property type="match status" value="1"/>
</dbReference>
<gene>
    <name evidence="4" type="ORF">AXE80_01135</name>
</gene>
<organism evidence="4 5">
    <name type="scientific">Wenyingzhuangia fucanilytica</name>
    <dbReference type="NCBI Taxonomy" id="1790137"/>
    <lineage>
        <taxon>Bacteria</taxon>
        <taxon>Pseudomonadati</taxon>
        <taxon>Bacteroidota</taxon>
        <taxon>Flavobacteriia</taxon>
        <taxon>Flavobacteriales</taxon>
        <taxon>Flavobacteriaceae</taxon>
        <taxon>Wenyingzhuangia</taxon>
    </lineage>
</organism>
<dbReference type="Proteomes" id="UP000092967">
    <property type="component" value="Chromosome"/>
</dbReference>
<dbReference type="InterPro" id="IPR051203">
    <property type="entry name" value="Polysaccharide_Synthase-Rel"/>
</dbReference>
<dbReference type="Pfam" id="PF13727">
    <property type="entry name" value="CoA_binding_3"/>
    <property type="match status" value="1"/>
</dbReference>
<keyword evidence="5" id="KW-1185">Reference proteome</keyword>
<keyword evidence="2" id="KW-1133">Transmembrane helix</keyword>
<dbReference type="InterPro" id="IPR036291">
    <property type="entry name" value="NAD(P)-bd_dom_sf"/>
</dbReference>
<dbReference type="STRING" id="1790137.AXE80_01135"/>
<keyword evidence="2" id="KW-0812">Transmembrane</keyword>
<dbReference type="OrthoDB" id="9803111at2"/>
<dbReference type="Gene3D" id="3.40.50.720">
    <property type="entry name" value="NAD(P)-binding Rossmann-like Domain"/>
    <property type="match status" value="2"/>
</dbReference>
<dbReference type="PANTHER" id="PTHR43318">
    <property type="entry name" value="UDP-N-ACETYLGLUCOSAMINE 4,6-DEHYDRATASE"/>
    <property type="match status" value="1"/>
</dbReference>
<evidence type="ECO:0000313" key="5">
    <source>
        <dbReference type="Proteomes" id="UP000092967"/>
    </source>
</evidence>
<evidence type="ECO:0000259" key="3">
    <source>
        <dbReference type="Pfam" id="PF02719"/>
    </source>
</evidence>
<evidence type="ECO:0000256" key="2">
    <source>
        <dbReference type="SAM" id="Phobius"/>
    </source>
</evidence>
<proteinExistence type="inferred from homology"/>
<dbReference type="Pfam" id="PF02719">
    <property type="entry name" value="Polysacc_synt_2"/>
    <property type="match status" value="1"/>
</dbReference>
<accession>A0A1B1Y2L2</accession>
<protein>
    <submittedName>
        <fullName evidence="4">Polysaccharide biosynthesis protein</fullName>
    </submittedName>
</protein>
<dbReference type="AlphaFoldDB" id="A0A1B1Y2L2"/>
<feature type="transmembrane region" description="Helical" evidence="2">
    <location>
        <begin position="152"/>
        <end position="170"/>
    </location>
</feature>
<comment type="similarity">
    <text evidence="1">Belongs to the polysaccharide synthase family.</text>
</comment>
<name>A0A1B1Y2L2_9FLAO</name>
<sequence>MKKYIIDIISNNIPRSLVLLIDLLIVAINFIFTYFISENFSKELDFVKLIVQLPYILLIALISFVIVGSYKGVIRYTGLRDTISIYMGITLMSCLFIISNYLNERIDFSPAYILTISTIIVLFLLNVMALITSRFLFKFVYKSVLKKSLETINIMIFGAGELGTIVYSTLEKENAQRNRIRCFIDDDPRKKGKTIDRISIYGLEKIDEDYVKSREIKEVIIATDKISQKRLLEVSDKFLTLGVKVKMVPPVVNWVEGDLNVNHIKEIKIEDLLNRTPIHIKNPLIEEEVNGKVILVTGAAGSIGSGIVEQLTNYHCEKIILIDQAESCLYDVEQDLIRKRKRNVACYVADVRDINMMEMVFKSHKPHMVFHAAAYKHVPLMEANPYEAVKVNIAGTKNIADLACKYKTDKFVMVSTDKAVNPTNVMGATKRVAELYISSKNKVDNCTKFITTRFGNVLGSNGSVIPLFKKQIADGGPITLTHPEITRYFMTIPEACQLVIEAGSMGLGGEIFIFDMGKSVKIIDLAKRMIKLSGLEYPNDIDIKITGLRPGEKLYEELLNDGENALPTHHKKIMINKSESFNVQEKIGLIEELIHLTDPENNIQIVEKMKQIVPEFISNNSIFENLDKK</sequence>
<dbReference type="PANTHER" id="PTHR43318:SF1">
    <property type="entry name" value="POLYSACCHARIDE BIOSYNTHESIS PROTEIN EPSC-RELATED"/>
    <property type="match status" value="1"/>
</dbReference>
<evidence type="ECO:0000313" key="4">
    <source>
        <dbReference type="EMBL" id="ANW94979.1"/>
    </source>
</evidence>
<feature type="transmembrane region" description="Helical" evidence="2">
    <location>
        <begin position="16"/>
        <end position="37"/>
    </location>
</feature>
<feature type="domain" description="Polysaccharide biosynthesis protein CapD-like" evidence="3">
    <location>
        <begin position="294"/>
        <end position="576"/>
    </location>
</feature>
<feature type="transmembrane region" description="Helical" evidence="2">
    <location>
        <begin position="82"/>
        <end position="102"/>
    </location>
</feature>
<feature type="transmembrane region" description="Helical" evidence="2">
    <location>
        <begin position="108"/>
        <end position="131"/>
    </location>
</feature>
<keyword evidence="2" id="KW-0472">Membrane</keyword>
<reference evidence="4 5" key="1">
    <citation type="submission" date="2016-02" db="EMBL/GenBank/DDBJ databases">
        <authorList>
            <person name="Wen L."/>
            <person name="He K."/>
            <person name="Yang H."/>
        </authorList>
    </citation>
    <scope>NUCLEOTIDE SEQUENCE [LARGE SCALE GENOMIC DNA]</scope>
    <source>
        <strain evidence="4 5">CZ1127</strain>
    </source>
</reference>
<feature type="transmembrane region" description="Helical" evidence="2">
    <location>
        <begin position="49"/>
        <end position="70"/>
    </location>
</feature>
<dbReference type="RefSeq" id="WP_068824083.1">
    <property type="nucleotide sequence ID" value="NZ_CP014224.1"/>
</dbReference>
<dbReference type="InterPro" id="IPR003869">
    <property type="entry name" value="Polysac_CapD-like"/>
</dbReference>
<evidence type="ECO:0000256" key="1">
    <source>
        <dbReference type="ARBA" id="ARBA00007430"/>
    </source>
</evidence>
<dbReference type="EMBL" id="CP014224">
    <property type="protein sequence ID" value="ANW94979.1"/>
    <property type="molecule type" value="Genomic_DNA"/>
</dbReference>
<dbReference type="KEGG" id="wfu:AXE80_01135"/>
<dbReference type="SUPFAM" id="SSF51735">
    <property type="entry name" value="NAD(P)-binding Rossmann-fold domains"/>
    <property type="match status" value="2"/>
</dbReference>